<evidence type="ECO:0000256" key="2">
    <source>
        <dbReference type="SAM" id="Phobius"/>
    </source>
</evidence>
<evidence type="ECO:0000256" key="1">
    <source>
        <dbReference type="SAM" id="MobiDB-lite"/>
    </source>
</evidence>
<evidence type="ECO:0000259" key="3">
    <source>
        <dbReference type="Pfam" id="PF12770"/>
    </source>
</evidence>
<feature type="region of interest" description="Disordered" evidence="1">
    <location>
        <begin position="669"/>
        <end position="699"/>
    </location>
</feature>
<gene>
    <name evidence="4" type="ORF">FYC51_09400</name>
</gene>
<accession>A0A5S4V4B1</accession>
<proteinExistence type="predicted"/>
<evidence type="ECO:0000313" key="5">
    <source>
        <dbReference type="Proteomes" id="UP000325243"/>
    </source>
</evidence>
<keyword evidence="5" id="KW-1185">Reference proteome</keyword>
<feature type="transmembrane region" description="Helical" evidence="2">
    <location>
        <begin position="476"/>
        <end position="498"/>
    </location>
</feature>
<dbReference type="EMBL" id="VSSB01000001">
    <property type="protein sequence ID" value="TYL53836.1"/>
    <property type="molecule type" value="Genomic_DNA"/>
</dbReference>
<dbReference type="Pfam" id="PF12770">
    <property type="entry name" value="CHAT"/>
    <property type="match status" value="1"/>
</dbReference>
<feature type="region of interest" description="Disordered" evidence="1">
    <location>
        <begin position="537"/>
        <end position="556"/>
    </location>
</feature>
<protein>
    <submittedName>
        <fullName evidence="4">CHAT domain-containing protein</fullName>
    </submittedName>
</protein>
<keyword evidence="2" id="KW-0472">Membrane</keyword>
<feature type="domain" description="CHAT" evidence="3">
    <location>
        <begin position="74"/>
        <end position="339"/>
    </location>
</feature>
<comment type="caution">
    <text evidence="4">The sequence shown here is derived from an EMBL/GenBank/DDBJ whole genome shotgun (WGS) entry which is preliminary data.</text>
</comment>
<organism evidence="4 5">
    <name type="scientific">Agromyces mariniharenae</name>
    <dbReference type="NCBI Taxonomy" id="2604423"/>
    <lineage>
        <taxon>Bacteria</taxon>
        <taxon>Bacillati</taxon>
        <taxon>Actinomycetota</taxon>
        <taxon>Actinomycetes</taxon>
        <taxon>Micrococcales</taxon>
        <taxon>Microbacteriaceae</taxon>
        <taxon>Agromyces</taxon>
    </lineage>
</organism>
<dbReference type="Proteomes" id="UP000325243">
    <property type="component" value="Unassembled WGS sequence"/>
</dbReference>
<reference evidence="4 5" key="1">
    <citation type="submission" date="2019-08" db="EMBL/GenBank/DDBJ databases">
        <authorList>
            <person name="Hu J."/>
        </authorList>
    </citation>
    <scope>NUCLEOTIDE SEQUENCE [LARGE SCALE GENOMIC DNA]</scope>
    <source>
        <strain evidence="4 5">NEAU-184</strain>
    </source>
</reference>
<name>A0A5S4V4B1_9MICO</name>
<feature type="region of interest" description="Disordered" evidence="1">
    <location>
        <begin position="425"/>
        <end position="470"/>
    </location>
</feature>
<sequence>MSTIIELQIGAGDEPGTYTARVLRSAGVGAESAEFRLDVERLIAGLPVIQATVIASALPEHVLGAEDFEIHHIGRQLFDTVFTGSVLTAYRASAAVAKAKSESLQVRLRLTDPRLAALPWESLYDSSADAYLCRKEPFIRQYPRPDTLDVLQVDPPLRVLAMVATPRNLQPIDVKSEQLLLRSSLGSHIADGRIQLEWLNEVTWTNVHDKLLSAPWHVLHFIGHGSYDPSTEEGLLAFVGHDGDAHNISARRLADLLDQAEPTPRLVVINSCMSGAGGRTNLFSGTAAALVHSGINAVAAMQFAISDPAALAFSHGFYTALAYGRRIDEAVVSGRIGILGLGEDTLEWVTPVLCLRGDETRLFDVSGPPAPVEPGTRLDTEPRDVPQAAVERAWSATSDVPGADRMLNAMLTAGYQDLIRLRDARGVHEPPPPPPTVVSPAYPSGKPPPADAPPPPPQPKPSGPPTESEDARRRRIITILLIGVLVAVVVAAVILIALSLGNGERRSLPADLSVAGDSGLASVHVRCEDGQHLHLSATDDVQDGGSSGASATPDGMSGVLMADDPIPSANHLALIGRLGGTTFVVGTALSLACPAAGDLELGVNDGEPAGNTGEFTVSIQDVTGDPGVVPDALTPTTVKVEPKSPWTSTPVVCEAGAIYRVHATGTMSWGNPAETTVDADGVEQGSDDPGSDPSRSLEGLEDEERGMLVGALDAQPPYTPLGVDAQFTCDRAGQLHLGANDLDFDDNDGGFVVTLTRVAAGP</sequence>
<keyword evidence="2" id="KW-0812">Transmembrane</keyword>
<keyword evidence="2" id="KW-1133">Transmembrane helix</keyword>
<dbReference type="InterPro" id="IPR024983">
    <property type="entry name" value="CHAT_dom"/>
</dbReference>
<feature type="region of interest" description="Disordered" evidence="1">
    <location>
        <begin position="365"/>
        <end position="384"/>
    </location>
</feature>
<feature type="compositionally biased region" description="Pro residues" evidence="1">
    <location>
        <begin position="445"/>
        <end position="464"/>
    </location>
</feature>
<dbReference type="RefSeq" id="WP_148733302.1">
    <property type="nucleotide sequence ID" value="NZ_VSSB01000001.1"/>
</dbReference>
<dbReference type="AlphaFoldDB" id="A0A5S4V4B1"/>
<dbReference type="Gene3D" id="2.60.120.430">
    <property type="entry name" value="Galactose-binding lectin"/>
    <property type="match status" value="2"/>
</dbReference>
<evidence type="ECO:0000313" key="4">
    <source>
        <dbReference type="EMBL" id="TYL53836.1"/>
    </source>
</evidence>